<feature type="binding site" evidence="11">
    <location>
        <position position="46"/>
    </location>
    <ligand>
        <name>substrate</name>
    </ligand>
</feature>
<dbReference type="Pfam" id="PF02110">
    <property type="entry name" value="HK"/>
    <property type="match status" value="1"/>
</dbReference>
<dbReference type="NCBIfam" id="TIGR00694">
    <property type="entry name" value="thiM"/>
    <property type="match status" value="1"/>
</dbReference>
<comment type="cofactor">
    <cofactor evidence="2 11">
        <name>Mg(2+)</name>
        <dbReference type="ChEBI" id="CHEBI:18420"/>
    </cofactor>
</comment>
<keyword evidence="6 11" id="KW-0547">Nucleotide-binding</keyword>
<proteinExistence type="inferred from homology"/>
<comment type="similarity">
    <text evidence="11">Belongs to the Thz kinase family.</text>
</comment>
<evidence type="ECO:0000313" key="13">
    <source>
        <dbReference type="Proteomes" id="UP000449710"/>
    </source>
</evidence>
<comment type="caution">
    <text evidence="12">The sequence shown here is derived from an EMBL/GenBank/DDBJ whole genome shotgun (WGS) entry which is preliminary data.</text>
</comment>
<evidence type="ECO:0000256" key="2">
    <source>
        <dbReference type="ARBA" id="ARBA00001946"/>
    </source>
</evidence>
<dbReference type="SUPFAM" id="SSF53613">
    <property type="entry name" value="Ribokinase-like"/>
    <property type="match status" value="1"/>
</dbReference>
<protein>
    <recommendedName>
        <fullName evidence="11">Hydroxyethylthiazole kinase</fullName>
        <ecNumber evidence="11">2.7.1.50</ecNumber>
    </recommendedName>
    <alternativeName>
        <fullName evidence="11">4-methyl-5-beta-hydroxyethylthiazole kinase</fullName>
        <shortName evidence="11">TH kinase</shortName>
        <shortName evidence="11">Thz kinase</shortName>
    </alternativeName>
</protein>
<dbReference type="InterPro" id="IPR000417">
    <property type="entry name" value="Hyethyz_kinase"/>
</dbReference>
<keyword evidence="5 11" id="KW-0479">Metal-binding</keyword>
<accession>A0AA44BE67</accession>
<keyword evidence="4 11" id="KW-0808">Transferase</keyword>
<evidence type="ECO:0000256" key="3">
    <source>
        <dbReference type="ARBA" id="ARBA00004868"/>
    </source>
</evidence>
<dbReference type="Proteomes" id="UP000449710">
    <property type="component" value="Unassembled WGS sequence"/>
</dbReference>
<comment type="catalytic activity">
    <reaction evidence="1 11">
        <text>5-(2-hydroxyethyl)-4-methylthiazole + ATP = 4-methyl-5-(2-phosphooxyethyl)-thiazole + ADP + H(+)</text>
        <dbReference type="Rhea" id="RHEA:24212"/>
        <dbReference type="ChEBI" id="CHEBI:15378"/>
        <dbReference type="ChEBI" id="CHEBI:17957"/>
        <dbReference type="ChEBI" id="CHEBI:30616"/>
        <dbReference type="ChEBI" id="CHEBI:58296"/>
        <dbReference type="ChEBI" id="CHEBI:456216"/>
        <dbReference type="EC" id="2.7.1.50"/>
    </reaction>
</comment>
<gene>
    <name evidence="11 12" type="primary">thiM</name>
    <name evidence="12" type="ORF">ISALK_08890</name>
</gene>
<sequence length="273" mass="28927">MNLSQAFESMLNNIRKESPLIHHITNYVTANDSANAVLALGGSPVMADAEEEVEEMVAFASALVLNMGTLNSQRTHSILLAGKRANALGIPVILDPVGLGTTKLRQSLMAKILQEVSLTVIRGNLSEIMHLYDPSVVPRGVDSILSSGEGAEEIAKVLAQRHHCTVAITGEFDVVSNGRVTYRIGNGTSHLSKITGTGCMSSSLIGLCCASGAPPLHAALLGLSIMGISGEIAGEGLQPGEGLGSFKVRLFDAFSHFTIKDYLERGKIYEVQE</sequence>
<evidence type="ECO:0000256" key="9">
    <source>
        <dbReference type="ARBA" id="ARBA00022842"/>
    </source>
</evidence>
<dbReference type="EC" id="2.7.1.50" evidence="11"/>
<keyword evidence="7 11" id="KW-0418">Kinase</keyword>
<comment type="pathway">
    <text evidence="3 11">Cofactor biosynthesis; thiamine diphosphate biosynthesis; 4-methyl-5-(2-phosphoethyl)-thiazole from 5-(2-hydroxyethyl)-4-methylthiazole: step 1/1.</text>
</comment>
<evidence type="ECO:0000256" key="11">
    <source>
        <dbReference type="HAMAP-Rule" id="MF_00228"/>
    </source>
</evidence>
<reference evidence="12 13" key="1">
    <citation type="submission" date="2019-04" db="EMBL/GenBank/DDBJ databases">
        <title>Isachenkonia alkalipeptolytica gen. nov. sp. nov. a new anaerobic, alkiliphilic organothrophic bacterium capable to reduce synthesized ferrihydrite isolated from a soda lake.</title>
        <authorList>
            <person name="Toshchakov S.V."/>
            <person name="Zavarzina D.G."/>
            <person name="Zhilina T.N."/>
            <person name="Kostrikina N.A."/>
            <person name="Kublanov I.V."/>
        </authorList>
    </citation>
    <scope>NUCLEOTIDE SEQUENCE [LARGE SCALE GENOMIC DNA]</scope>
    <source>
        <strain evidence="12 13">Z-1701</strain>
    </source>
</reference>
<dbReference type="CDD" id="cd01170">
    <property type="entry name" value="THZ_kinase"/>
    <property type="match status" value="1"/>
</dbReference>
<keyword evidence="13" id="KW-1185">Reference proteome</keyword>
<keyword evidence="8 11" id="KW-0067">ATP-binding</keyword>
<comment type="function">
    <text evidence="11">Catalyzes the phosphorylation of the hydroxyl group of 4-methyl-5-beta-hydroxyethylthiazole (THZ).</text>
</comment>
<dbReference type="GO" id="GO:0000287">
    <property type="term" value="F:magnesium ion binding"/>
    <property type="evidence" value="ECO:0007669"/>
    <property type="project" value="UniProtKB-UniRule"/>
</dbReference>
<feature type="binding site" evidence="11">
    <location>
        <position position="122"/>
    </location>
    <ligand>
        <name>ATP</name>
        <dbReference type="ChEBI" id="CHEBI:30616"/>
    </ligand>
</feature>
<evidence type="ECO:0000256" key="6">
    <source>
        <dbReference type="ARBA" id="ARBA00022741"/>
    </source>
</evidence>
<dbReference type="AlphaFoldDB" id="A0AA44BE67"/>
<dbReference type="HAMAP" id="MF_00228">
    <property type="entry name" value="Thz_kinase"/>
    <property type="match status" value="1"/>
</dbReference>
<dbReference type="NCBIfam" id="NF006830">
    <property type="entry name" value="PRK09355.1"/>
    <property type="match status" value="1"/>
</dbReference>
<dbReference type="EMBL" id="SUMG01000009">
    <property type="protein sequence ID" value="NBG88618.1"/>
    <property type="molecule type" value="Genomic_DNA"/>
</dbReference>
<dbReference type="RefSeq" id="WP_160721399.1">
    <property type="nucleotide sequence ID" value="NZ_SUMG01000009.1"/>
</dbReference>
<dbReference type="PIRSF" id="PIRSF000513">
    <property type="entry name" value="Thz_kinase"/>
    <property type="match status" value="1"/>
</dbReference>
<evidence type="ECO:0000256" key="10">
    <source>
        <dbReference type="ARBA" id="ARBA00022977"/>
    </source>
</evidence>
<dbReference type="GO" id="GO:0009229">
    <property type="term" value="P:thiamine diphosphate biosynthetic process"/>
    <property type="evidence" value="ECO:0007669"/>
    <property type="project" value="UniProtKB-UniRule"/>
</dbReference>
<dbReference type="GO" id="GO:0009228">
    <property type="term" value="P:thiamine biosynthetic process"/>
    <property type="evidence" value="ECO:0007669"/>
    <property type="project" value="UniProtKB-KW"/>
</dbReference>
<dbReference type="InterPro" id="IPR029056">
    <property type="entry name" value="Ribokinase-like"/>
</dbReference>
<evidence type="ECO:0000256" key="1">
    <source>
        <dbReference type="ARBA" id="ARBA00001771"/>
    </source>
</evidence>
<evidence type="ECO:0000313" key="12">
    <source>
        <dbReference type="EMBL" id="NBG88618.1"/>
    </source>
</evidence>
<feature type="binding site" evidence="11">
    <location>
        <position position="169"/>
    </location>
    <ligand>
        <name>ATP</name>
        <dbReference type="ChEBI" id="CHEBI:30616"/>
    </ligand>
</feature>
<evidence type="ECO:0000256" key="4">
    <source>
        <dbReference type="ARBA" id="ARBA00022679"/>
    </source>
</evidence>
<dbReference type="Gene3D" id="3.40.1190.20">
    <property type="match status" value="1"/>
</dbReference>
<feature type="binding site" evidence="11">
    <location>
        <position position="196"/>
    </location>
    <ligand>
        <name>substrate</name>
    </ligand>
</feature>
<organism evidence="12 13">
    <name type="scientific">Isachenkonia alkalipeptolytica</name>
    <dbReference type="NCBI Taxonomy" id="2565777"/>
    <lineage>
        <taxon>Bacteria</taxon>
        <taxon>Bacillati</taxon>
        <taxon>Bacillota</taxon>
        <taxon>Clostridia</taxon>
        <taxon>Eubacteriales</taxon>
        <taxon>Clostridiaceae</taxon>
        <taxon>Isachenkonia</taxon>
    </lineage>
</organism>
<keyword evidence="9 11" id="KW-0460">Magnesium</keyword>
<dbReference type="GO" id="GO:0005524">
    <property type="term" value="F:ATP binding"/>
    <property type="evidence" value="ECO:0007669"/>
    <property type="project" value="UniProtKB-UniRule"/>
</dbReference>
<name>A0AA44BE67_9CLOT</name>
<evidence type="ECO:0000256" key="5">
    <source>
        <dbReference type="ARBA" id="ARBA00022723"/>
    </source>
</evidence>
<dbReference type="PRINTS" id="PR01099">
    <property type="entry name" value="HYETHTZKNASE"/>
</dbReference>
<keyword evidence="10 11" id="KW-0784">Thiamine biosynthesis</keyword>
<dbReference type="GO" id="GO:0004417">
    <property type="term" value="F:hydroxyethylthiazole kinase activity"/>
    <property type="evidence" value="ECO:0007669"/>
    <property type="project" value="UniProtKB-UniRule"/>
</dbReference>
<evidence type="ECO:0000256" key="8">
    <source>
        <dbReference type="ARBA" id="ARBA00022840"/>
    </source>
</evidence>
<evidence type="ECO:0000256" key="7">
    <source>
        <dbReference type="ARBA" id="ARBA00022777"/>
    </source>
</evidence>